<dbReference type="EMBL" id="LJSN01000003">
    <property type="protein sequence ID" value="PNE37406.1"/>
    <property type="molecule type" value="Genomic_DNA"/>
</dbReference>
<keyword evidence="4" id="KW-1185">Reference proteome</keyword>
<gene>
    <name evidence="3" type="ORF">AOB60_24150</name>
</gene>
<organism evidence="3 4">
    <name type="scientific">Streptomyces noursei</name>
    <name type="common">Streptomyces albulus</name>
    <dbReference type="NCBI Taxonomy" id="1971"/>
    <lineage>
        <taxon>Bacteria</taxon>
        <taxon>Bacillati</taxon>
        <taxon>Actinomycetota</taxon>
        <taxon>Actinomycetes</taxon>
        <taxon>Kitasatosporales</taxon>
        <taxon>Streptomycetaceae</taxon>
        <taxon>Streptomyces</taxon>
    </lineage>
</organism>
<dbReference type="AlphaFoldDB" id="A0A2N8P8R8"/>
<sequence length="457" mass="47165">MSALRRPSPGALPRLLTGLLLAALVLLVGAGALPQPAHAAGTGLDTVAEALKKSPVYVDPRVRDQLPDADRNALAEKIRNADKPVFVAVLPDAPEFPRATLLRDLRTKVGITGVYAVHIGANGFNAGADRQVLPHNAASNLKLAAQHSHTGDTKGMVTEFAQQAATQAHGEAPSSWNDGAGGGSATGLLIGGAVVVAGGVGGYALLRRARKQRQERERAELDALRVVVDEDITAFGEELDRLDFNPSEPGATDAMRTDYTSALDAYDLAKTRMAEARRPEDVRPVTEALEDGRFALATLAARRTGAPLPERRLPCFFDPRHGPSTADVQWAPPGGAPRPVPACAADATRVADGLEPMSRTVQTPGGPQPYWDAGPAYSPWAGGYFGGGGVLTAMVAGTVLGSVLSAPSAYADSPSFFNGPEGGSESGADFNAADFAGGFGDGGGFDGGGFDGGGGDW</sequence>
<evidence type="ECO:0000256" key="2">
    <source>
        <dbReference type="SAM" id="SignalP"/>
    </source>
</evidence>
<evidence type="ECO:0000256" key="1">
    <source>
        <dbReference type="SAM" id="Phobius"/>
    </source>
</evidence>
<keyword evidence="1" id="KW-1133">Transmembrane helix</keyword>
<proteinExistence type="predicted"/>
<evidence type="ECO:0000313" key="4">
    <source>
        <dbReference type="Proteomes" id="UP000236047"/>
    </source>
</evidence>
<feature type="transmembrane region" description="Helical" evidence="1">
    <location>
        <begin position="187"/>
        <end position="206"/>
    </location>
</feature>
<protein>
    <recommendedName>
        <fullName evidence="5">DUF4449 domain-containing protein</fullName>
    </recommendedName>
</protein>
<feature type="chain" id="PRO_5014983597" description="DUF4449 domain-containing protein" evidence="2">
    <location>
        <begin position="40"/>
        <end position="457"/>
    </location>
</feature>
<dbReference type="Proteomes" id="UP000236047">
    <property type="component" value="Unassembled WGS sequence"/>
</dbReference>
<dbReference type="RefSeq" id="WP_102925120.1">
    <property type="nucleotide sequence ID" value="NZ_LJSN01000003.1"/>
</dbReference>
<evidence type="ECO:0000313" key="3">
    <source>
        <dbReference type="EMBL" id="PNE37406.1"/>
    </source>
</evidence>
<keyword evidence="1" id="KW-0472">Membrane</keyword>
<name>A0A2N8P8R8_STRNR</name>
<accession>A0A2N8P8R8</accession>
<evidence type="ECO:0008006" key="5">
    <source>
        <dbReference type="Google" id="ProtNLM"/>
    </source>
</evidence>
<keyword evidence="2" id="KW-0732">Signal</keyword>
<keyword evidence="1" id="KW-0812">Transmembrane</keyword>
<comment type="caution">
    <text evidence="3">The sequence shown here is derived from an EMBL/GenBank/DDBJ whole genome shotgun (WGS) entry which is preliminary data.</text>
</comment>
<feature type="signal peptide" evidence="2">
    <location>
        <begin position="1"/>
        <end position="39"/>
    </location>
</feature>
<reference evidence="4" key="1">
    <citation type="submission" date="2015-09" db="EMBL/GenBank/DDBJ databases">
        <authorList>
            <person name="Graham D.E."/>
            <person name="Mahan K.M."/>
            <person name="Klingeman D.M."/>
            <person name="Fida T."/>
            <person name="Giannone R.J."/>
            <person name="Hettich R.L."/>
            <person name="Parry R.J."/>
            <person name="Spain J.C."/>
        </authorList>
    </citation>
    <scope>NUCLEOTIDE SEQUENCE [LARGE SCALE GENOMIC DNA]</scope>
    <source>
        <strain evidence="4">JCM 4701</strain>
    </source>
</reference>